<dbReference type="Ensembl" id="ENSSSCT00000055858.2">
    <property type="protein sequence ID" value="ENSSSCP00000052820.2"/>
    <property type="gene ID" value="ENSSSCG00000037377.2"/>
</dbReference>
<reference evidence="3" key="1">
    <citation type="submission" date="2009-11" db="EMBL/GenBank/DDBJ databases">
        <authorList>
            <consortium name="Porcine genome sequencing project"/>
        </authorList>
    </citation>
    <scope>NUCLEOTIDE SEQUENCE [LARGE SCALE GENOMIC DNA]</scope>
    <source>
        <strain evidence="3">Duroc</strain>
    </source>
</reference>
<reference evidence="2" key="2">
    <citation type="journal article" date="2020" name="Gigascience">
        <title>An improved pig reference genome sequence to enable pig genetics and genomics research.</title>
        <authorList>
            <person name="Warr A."/>
            <person name="Affara N."/>
            <person name="Aken B."/>
            <person name="Beiki H."/>
            <person name="Bickhart D.M."/>
            <person name="Billis K."/>
            <person name="Chow W."/>
            <person name="Eory L."/>
            <person name="Finlayson H.A."/>
            <person name="Flicek P."/>
            <person name="Giron C.G."/>
            <person name="Griffin D.K."/>
            <person name="Hall R."/>
            <person name="Hannum G."/>
            <person name="Hourlier T."/>
            <person name="Howe K."/>
            <person name="Hume D.A."/>
            <person name="Izuogu O."/>
            <person name="Kim K."/>
            <person name="Koren S."/>
            <person name="Liu H."/>
            <person name="Manchanda N."/>
            <person name="Martin F.J."/>
            <person name="Nonneman D.J."/>
            <person name="O'Connor R.E."/>
            <person name="Phillippy A.M."/>
            <person name="Rohrer G.A."/>
            <person name="Rosen B.D."/>
            <person name="Rund L.A."/>
            <person name="Sargent C.A."/>
            <person name="Schook L.B."/>
            <person name="Schroeder S.G."/>
            <person name="Schwartz A.S."/>
            <person name="Skinner B.M."/>
            <person name="Talbot R."/>
            <person name="Tseng E."/>
            <person name="Tuggle C.K."/>
            <person name="Watson M."/>
            <person name="Smith T.P.L."/>
            <person name="Archibald A.L."/>
        </authorList>
    </citation>
    <scope>NUCLEOTIDE SEQUENCE [LARGE SCALE GENOMIC DNA]</scope>
    <source>
        <strain evidence="2">Duroc</strain>
    </source>
</reference>
<evidence type="ECO:0000313" key="2">
    <source>
        <dbReference type="Ensembl" id="ENSSSCP00000052820.2"/>
    </source>
</evidence>
<dbReference type="GeneTree" id="ENSGT00900000143735"/>
<proteinExistence type="predicted"/>
<dbReference type="Proteomes" id="UP000008227">
    <property type="component" value="Chromosome 14"/>
</dbReference>
<evidence type="ECO:0000256" key="1">
    <source>
        <dbReference type="SAM" id="MobiDB-lite"/>
    </source>
</evidence>
<accession>A0A287B8L2</accession>
<dbReference type="Bgee" id="ENSSSCG00000037377">
    <property type="expression patterns" value="Expressed in blood and 18 other cell types or tissues"/>
</dbReference>
<reference evidence="2" key="4">
    <citation type="submission" date="2025-09" db="UniProtKB">
        <authorList>
            <consortium name="Ensembl"/>
        </authorList>
    </citation>
    <scope>IDENTIFICATION</scope>
</reference>
<evidence type="ECO:0000313" key="3">
    <source>
        <dbReference type="Proteomes" id="UP000008227"/>
    </source>
</evidence>
<feature type="region of interest" description="Disordered" evidence="1">
    <location>
        <begin position="52"/>
        <end position="79"/>
    </location>
</feature>
<organism evidence="2 3">
    <name type="scientific">Sus scrofa</name>
    <name type="common">Pig</name>
    <dbReference type="NCBI Taxonomy" id="9823"/>
    <lineage>
        <taxon>Eukaryota</taxon>
        <taxon>Metazoa</taxon>
        <taxon>Chordata</taxon>
        <taxon>Craniata</taxon>
        <taxon>Vertebrata</taxon>
        <taxon>Euteleostomi</taxon>
        <taxon>Mammalia</taxon>
        <taxon>Eutheria</taxon>
        <taxon>Laurasiatheria</taxon>
        <taxon>Artiodactyla</taxon>
        <taxon>Suina</taxon>
        <taxon>Suidae</taxon>
        <taxon>Sus</taxon>
    </lineage>
</organism>
<dbReference type="AlphaFoldDB" id="A0A287B8L2"/>
<name>A0A287B8L2_PIG</name>
<sequence length="167" mass="17959">PLHGTGSLNPCLKDSQVLGTHPRGLKFTTSELPASWQPLSLGHEPWDLSVQVGTGHASQRPPPGMRHKTRCGETPPHCDDPAPPSHLRLLICQTHSLYPGGSGAGPAWPWATGAFPGYLPAANSLRSCQQVKQIWGCHCLYSGSHSSLARGPQTGSIHWGTGRPWWN</sequence>
<reference evidence="2" key="3">
    <citation type="submission" date="2025-08" db="UniProtKB">
        <authorList>
            <consortium name="Ensembl"/>
        </authorList>
    </citation>
    <scope>IDENTIFICATION</scope>
</reference>
<keyword evidence="3" id="KW-1185">Reference proteome</keyword>
<protein>
    <submittedName>
        <fullName evidence="2">Uncharacterized protein</fullName>
    </submittedName>
</protein>
<dbReference type="InParanoid" id="A0A287B8L2"/>